<keyword evidence="2" id="KW-1185">Reference proteome</keyword>
<dbReference type="GeneID" id="112493627"/>
<evidence type="ECO:0000313" key="2">
    <source>
        <dbReference type="Proteomes" id="UP000694920"/>
    </source>
</evidence>
<proteinExistence type="predicted"/>
<evidence type="ECO:0000256" key="1">
    <source>
        <dbReference type="SAM" id="MobiDB-lite"/>
    </source>
</evidence>
<dbReference type="RefSeq" id="XP_024935485.1">
    <property type="nucleotide sequence ID" value="XM_025079717.1"/>
</dbReference>
<sequence>MQFPVARERPLKTRPSIESIVREAQPHLQKVERSYRGRADVTRGCHNSPFVGNPKPCFSQQLPAIQNRSSFVLRAILVRDSGGGNGNANSSSLSPRSRSTRFPLVLFAGCVYIMQYRLEPGHVNPSIRTKKEHIHIRLLDNAEKWMEAETQKENERSREARTGMTGQ</sequence>
<feature type="region of interest" description="Disordered" evidence="1">
    <location>
        <begin position="147"/>
        <end position="167"/>
    </location>
</feature>
<evidence type="ECO:0000313" key="3">
    <source>
        <dbReference type="RefSeq" id="XP_024935485.1"/>
    </source>
</evidence>
<feature type="compositionally biased region" description="Basic and acidic residues" evidence="1">
    <location>
        <begin position="147"/>
        <end position="161"/>
    </location>
</feature>
<gene>
    <name evidence="3" type="primary">LOC112493627</name>
</gene>
<protein>
    <submittedName>
        <fullName evidence="3">Uncharacterized protein LOC112493627</fullName>
    </submittedName>
</protein>
<name>A0AAJ7R6X9_CEPCN</name>
<organism evidence="2 3">
    <name type="scientific">Cephus cinctus</name>
    <name type="common">Wheat stem sawfly</name>
    <dbReference type="NCBI Taxonomy" id="211228"/>
    <lineage>
        <taxon>Eukaryota</taxon>
        <taxon>Metazoa</taxon>
        <taxon>Ecdysozoa</taxon>
        <taxon>Arthropoda</taxon>
        <taxon>Hexapoda</taxon>
        <taxon>Insecta</taxon>
        <taxon>Pterygota</taxon>
        <taxon>Neoptera</taxon>
        <taxon>Endopterygota</taxon>
        <taxon>Hymenoptera</taxon>
        <taxon>Cephoidea</taxon>
        <taxon>Cephidae</taxon>
        <taxon>Cephus</taxon>
    </lineage>
</organism>
<dbReference type="KEGG" id="ccin:112493627"/>
<accession>A0AAJ7R6X9</accession>
<dbReference type="Proteomes" id="UP000694920">
    <property type="component" value="Unplaced"/>
</dbReference>
<dbReference type="AlphaFoldDB" id="A0AAJ7R6X9"/>
<reference evidence="3" key="1">
    <citation type="submission" date="2025-08" db="UniProtKB">
        <authorList>
            <consortium name="RefSeq"/>
        </authorList>
    </citation>
    <scope>IDENTIFICATION</scope>
</reference>